<dbReference type="GO" id="GO:0000731">
    <property type="term" value="P:DNA synthesis involved in DNA repair"/>
    <property type="evidence" value="ECO:0007669"/>
    <property type="project" value="TreeGrafter"/>
</dbReference>
<reference evidence="5" key="2">
    <citation type="journal article" date="2021" name="PeerJ">
        <title>Extensive microbial diversity within the chicken gut microbiome revealed by metagenomics and culture.</title>
        <authorList>
            <person name="Gilroy R."/>
            <person name="Ravi A."/>
            <person name="Getino M."/>
            <person name="Pursley I."/>
            <person name="Horton D.L."/>
            <person name="Alikhan N.F."/>
            <person name="Baker D."/>
            <person name="Gharbi K."/>
            <person name="Hall N."/>
            <person name="Watson M."/>
            <person name="Adriaenssens E.M."/>
            <person name="Foster-Nyarko E."/>
            <person name="Jarju S."/>
            <person name="Secka A."/>
            <person name="Antonio M."/>
            <person name="Oren A."/>
            <person name="Chaudhuri R.R."/>
            <person name="La Ragione R."/>
            <person name="Hildebrand F."/>
            <person name="Pallen M.J."/>
        </authorList>
    </citation>
    <scope>NUCLEOTIDE SEQUENCE</scope>
    <source>
        <strain evidence="5">CHK191-8634</strain>
    </source>
</reference>
<accession>A0A9D1LLY4</accession>
<dbReference type="InterPro" id="IPR027417">
    <property type="entry name" value="P-loop_NTPase"/>
</dbReference>
<dbReference type="Pfam" id="PF12002">
    <property type="entry name" value="MgsA_C"/>
    <property type="match status" value="1"/>
</dbReference>
<dbReference type="InterPro" id="IPR008921">
    <property type="entry name" value="DNA_pol3_clamp-load_cplx_C"/>
</dbReference>
<dbReference type="CDD" id="cd00009">
    <property type="entry name" value="AAA"/>
    <property type="match status" value="1"/>
</dbReference>
<dbReference type="InterPro" id="IPR051314">
    <property type="entry name" value="AAA_ATPase_RarA/MGS1/WRNIP1"/>
</dbReference>
<organism evidence="5 6">
    <name type="scientific">Candidatus Ventrousia excrementavium</name>
    <dbReference type="NCBI Taxonomy" id="2840961"/>
    <lineage>
        <taxon>Bacteria</taxon>
        <taxon>Bacillati</taxon>
        <taxon>Bacillota</taxon>
        <taxon>Clostridia</taxon>
        <taxon>Eubacteriales</taxon>
        <taxon>Clostridiaceae</taxon>
        <taxon>Clostridiaceae incertae sedis</taxon>
        <taxon>Candidatus Ventrousia</taxon>
    </lineage>
</organism>
<evidence type="ECO:0000256" key="2">
    <source>
        <dbReference type="ARBA" id="ARBA00022741"/>
    </source>
</evidence>
<sequence length="423" mass="46169">MYQPLADKIRPTELSDMVGQEHILGENGLLRRLIESGNIPNMIFYGPSGVGKTTLAQIIAGKTSRRLYKLNATTASTADIRSIVAELDTLLAPQGVLLYLDEIQYFNKKQQQSLLEFIESGKITLIASTTENPYFYVYNALLSRSTIFEFRPISPRDVSRAVRRAFTLCARELHAKIELEEGVVDAVALGCGGDVRKSINAVELLTAAARREGDTLLVSLEDARAATQKSSSRYDRDGDSHYDILSAFHKSLRGSDVNASLHYLARLLTGGDLPSACRRLLCVASEDVGLAYPQAVAIVKACVDSAMQLGLPEAQLPLAQAAVLLATAPKSNSASAAIAAAMADVKNGRFGDVPDHLKDAHYAGAEKMGRGLTYRYPHDFPGNYVAQQYLPDALKNADYYHEGANKAEQQAREYWKRIKGSPS</sequence>
<dbReference type="SUPFAM" id="SSF52540">
    <property type="entry name" value="P-loop containing nucleoside triphosphate hydrolases"/>
    <property type="match status" value="1"/>
</dbReference>
<comment type="caution">
    <text evidence="5">The sequence shown here is derived from an EMBL/GenBank/DDBJ whole genome shotgun (WGS) entry which is preliminary data.</text>
</comment>
<name>A0A9D1LLY4_9CLOT</name>
<dbReference type="GO" id="GO:0003677">
    <property type="term" value="F:DNA binding"/>
    <property type="evidence" value="ECO:0007669"/>
    <property type="project" value="InterPro"/>
</dbReference>
<dbReference type="Gene3D" id="1.10.3710.10">
    <property type="entry name" value="DNA polymerase III clamp loader subunits, C-terminal domain"/>
    <property type="match status" value="1"/>
</dbReference>
<dbReference type="SUPFAM" id="SSF48019">
    <property type="entry name" value="post-AAA+ oligomerization domain-like"/>
    <property type="match status" value="1"/>
</dbReference>
<dbReference type="InterPro" id="IPR032423">
    <property type="entry name" value="AAA_assoc_2"/>
</dbReference>
<evidence type="ECO:0000256" key="1">
    <source>
        <dbReference type="ARBA" id="ARBA00008959"/>
    </source>
</evidence>
<evidence type="ECO:0000313" key="5">
    <source>
        <dbReference type="EMBL" id="HIU44292.1"/>
    </source>
</evidence>
<dbReference type="Gene3D" id="3.40.50.300">
    <property type="entry name" value="P-loop containing nucleotide triphosphate hydrolases"/>
    <property type="match status" value="1"/>
</dbReference>
<dbReference type="FunFam" id="1.20.272.10:FF:000001">
    <property type="entry name" value="Putative AAA family ATPase"/>
    <property type="match status" value="1"/>
</dbReference>
<dbReference type="Proteomes" id="UP000824073">
    <property type="component" value="Unassembled WGS sequence"/>
</dbReference>
<dbReference type="GO" id="GO:0008047">
    <property type="term" value="F:enzyme activator activity"/>
    <property type="evidence" value="ECO:0007669"/>
    <property type="project" value="TreeGrafter"/>
</dbReference>
<evidence type="ECO:0000313" key="6">
    <source>
        <dbReference type="Proteomes" id="UP000824073"/>
    </source>
</evidence>
<dbReference type="Gene3D" id="1.20.272.10">
    <property type="match status" value="1"/>
</dbReference>
<dbReference type="CDD" id="cd18139">
    <property type="entry name" value="HLD_clamp_RarA"/>
    <property type="match status" value="1"/>
</dbReference>
<keyword evidence="2" id="KW-0547">Nucleotide-binding</keyword>
<protein>
    <submittedName>
        <fullName evidence="5">Replication-associated recombination protein A</fullName>
    </submittedName>
</protein>
<evidence type="ECO:0000259" key="4">
    <source>
        <dbReference type="SMART" id="SM00382"/>
    </source>
</evidence>
<dbReference type="GO" id="GO:0006261">
    <property type="term" value="P:DNA-templated DNA replication"/>
    <property type="evidence" value="ECO:0007669"/>
    <property type="project" value="TreeGrafter"/>
</dbReference>
<proteinExistence type="inferred from homology"/>
<dbReference type="InterPro" id="IPR003593">
    <property type="entry name" value="AAA+_ATPase"/>
</dbReference>
<dbReference type="PANTHER" id="PTHR13779">
    <property type="entry name" value="WERNER HELICASE-INTERACTING PROTEIN 1 FAMILY MEMBER"/>
    <property type="match status" value="1"/>
</dbReference>
<comment type="similarity">
    <text evidence="1">Belongs to the AAA ATPase family. RarA/MGS1/WRNIP1 subfamily.</text>
</comment>
<dbReference type="InterPro" id="IPR021886">
    <property type="entry name" value="MgsA_C"/>
</dbReference>
<dbReference type="InterPro" id="IPR003959">
    <property type="entry name" value="ATPase_AAA_core"/>
</dbReference>
<reference evidence="5" key="1">
    <citation type="submission" date="2020-10" db="EMBL/GenBank/DDBJ databases">
        <authorList>
            <person name="Gilroy R."/>
        </authorList>
    </citation>
    <scope>NUCLEOTIDE SEQUENCE</scope>
    <source>
        <strain evidence="5">CHK191-8634</strain>
    </source>
</reference>
<dbReference type="GO" id="GO:0017116">
    <property type="term" value="F:single-stranded DNA helicase activity"/>
    <property type="evidence" value="ECO:0007669"/>
    <property type="project" value="TreeGrafter"/>
</dbReference>
<keyword evidence="3" id="KW-0067">ATP-binding</keyword>
<dbReference type="SMART" id="SM00382">
    <property type="entry name" value="AAA"/>
    <property type="match status" value="1"/>
</dbReference>
<dbReference type="FunFam" id="1.10.3710.10:FF:000003">
    <property type="entry name" value="ATPase, AAA family protein"/>
    <property type="match status" value="1"/>
</dbReference>
<dbReference type="PANTHER" id="PTHR13779:SF7">
    <property type="entry name" value="ATPASE WRNIP1"/>
    <property type="match status" value="1"/>
</dbReference>
<gene>
    <name evidence="5" type="ORF">IAB67_08365</name>
</gene>
<dbReference type="GO" id="GO:0005524">
    <property type="term" value="F:ATP binding"/>
    <property type="evidence" value="ECO:0007669"/>
    <property type="project" value="UniProtKB-KW"/>
</dbReference>
<dbReference type="Pfam" id="PF00004">
    <property type="entry name" value="AAA"/>
    <property type="match status" value="1"/>
</dbReference>
<dbReference type="GO" id="GO:0016887">
    <property type="term" value="F:ATP hydrolysis activity"/>
    <property type="evidence" value="ECO:0007669"/>
    <property type="project" value="InterPro"/>
</dbReference>
<dbReference type="AlphaFoldDB" id="A0A9D1LLY4"/>
<feature type="domain" description="AAA+ ATPase" evidence="4">
    <location>
        <begin position="38"/>
        <end position="154"/>
    </location>
</feature>
<dbReference type="EMBL" id="DVMR01000062">
    <property type="protein sequence ID" value="HIU44292.1"/>
    <property type="molecule type" value="Genomic_DNA"/>
</dbReference>
<evidence type="ECO:0000256" key="3">
    <source>
        <dbReference type="ARBA" id="ARBA00022840"/>
    </source>
</evidence>
<dbReference type="Pfam" id="PF16193">
    <property type="entry name" value="AAA_assoc_2"/>
    <property type="match status" value="1"/>
</dbReference>